<organism evidence="5">
    <name type="scientific">Salinispirillum sp. LH 10-3-1</name>
    <dbReference type="NCBI Taxonomy" id="2952525"/>
    <lineage>
        <taxon>Bacteria</taxon>
        <taxon>Pseudomonadati</taxon>
        <taxon>Pseudomonadota</taxon>
        <taxon>Gammaproteobacteria</taxon>
        <taxon>Oceanospirillales</taxon>
        <taxon>Saccharospirillaceae</taxon>
        <taxon>Salinispirillum</taxon>
    </lineage>
</organism>
<dbReference type="SUPFAM" id="SSF53850">
    <property type="entry name" value="Periplasmic binding protein-like II"/>
    <property type="match status" value="1"/>
</dbReference>
<dbReference type="EMBL" id="CP101717">
    <property type="protein sequence ID" value="WLD57572.1"/>
    <property type="molecule type" value="Genomic_DNA"/>
</dbReference>
<reference evidence="5" key="1">
    <citation type="submission" date="2022-07" db="EMBL/GenBank/DDBJ databases">
        <title>Complete genome sequence of Salinispirillum sp. LH10-3-1 capable of multiple carbohydrate inversion isolated from a soda lake.</title>
        <authorList>
            <person name="Liu J."/>
            <person name="Zhai Y."/>
            <person name="Zhang H."/>
            <person name="Yang H."/>
            <person name="Qu J."/>
            <person name="Li J."/>
        </authorList>
    </citation>
    <scope>NUCLEOTIDE SEQUENCE</scope>
    <source>
        <strain evidence="5">LH 10-3-1</strain>
    </source>
</reference>
<dbReference type="GO" id="GO:0055052">
    <property type="term" value="C:ATP-binding cassette (ABC) transporter complex, substrate-binding subunit-containing"/>
    <property type="evidence" value="ECO:0007669"/>
    <property type="project" value="TreeGrafter"/>
</dbReference>
<dbReference type="Pfam" id="PF01547">
    <property type="entry name" value="SBP_bac_1"/>
    <property type="match status" value="1"/>
</dbReference>
<dbReference type="PANTHER" id="PTHR30061:SF50">
    <property type="entry name" value="MALTOSE_MALTODEXTRIN-BINDING PERIPLASMIC PROTEIN"/>
    <property type="match status" value="1"/>
</dbReference>
<evidence type="ECO:0000256" key="4">
    <source>
        <dbReference type="SAM" id="SignalP"/>
    </source>
</evidence>
<dbReference type="GO" id="GO:1901982">
    <property type="term" value="F:maltose binding"/>
    <property type="evidence" value="ECO:0007669"/>
    <property type="project" value="TreeGrafter"/>
</dbReference>
<feature type="signal peptide" evidence="4">
    <location>
        <begin position="1"/>
        <end position="20"/>
    </location>
</feature>
<dbReference type="RefSeq" id="WP_304994857.1">
    <property type="nucleotide sequence ID" value="NZ_CP101717.1"/>
</dbReference>
<sequence length="409" mass="44068">MKITTTLITALSLATTPVLASDVVRISGWGGNDLVVVNSLLNEVLADDIRAAGITVRYEPVEGDFAQYLTNALSAGTAADVFYVDSFWGAPLFRSGAIAPVSNANQAVADALIPALNEAFMYNGQLMGLAKDFNTLALQFNKDIFDDAGVAYPTMDDTWHDFRSKLQAVSTNLGDVHGICVVPDYARFAAFALGTGWSPFNEQGHTVLDDRFRDAFEFYTTLPDQGAGVMAADVGQGWMGGCFGDETTAVAIEGSWISGFLRDQAPSMQYGTVGIPVHPGTGERGNLIFTVSWSVANDSQVKDSAHKLIELLMSPKAQQWVLESGLALPSRESLGNNPYFNGTGQEAEISRVVFNGASDGYVEPFAFAQYGGDWKSIMDEALGAALLKERTIDDAIRHAQQQFDRLTGR</sequence>
<dbReference type="AlphaFoldDB" id="A0AB38YE47"/>
<dbReference type="GO" id="GO:0042956">
    <property type="term" value="P:maltodextrin transmembrane transport"/>
    <property type="evidence" value="ECO:0007669"/>
    <property type="project" value="TreeGrafter"/>
</dbReference>
<dbReference type="Gene3D" id="3.40.190.10">
    <property type="entry name" value="Periplasmic binding protein-like II"/>
    <property type="match status" value="1"/>
</dbReference>
<evidence type="ECO:0000256" key="1">
    <source>
        <dbReference type="ARBA" id="ARBA00008520"/>
    </source>
</evidence>
<evidence type="ECO:0000256" key="3">
    <source>
        <dbReference type="ARBA" id="ARBA00022729"/>
    </source>
</evidence>
<dbReference type="InterPro" id="IPR006059">
    <property type="entry name" value="SBP"/>
</dbReference>
<evidence type="ECO:0000256" key="2">
    <source>
        <dbReference type="ARBA" id="ARBA00022448"/>
    </source>
</evidence>
<keyword evidence="3 4" id="KW-0732">Signal</keyword>
<protein>
    <submittedName>
        <fullName evidence="5">Extracellular solute-binding protein</fullName>
    </submittedName>
</protein>
<feature type="chain" id="PRO_5044221067" evidence="4">
    <location>
        <begin position="21"/>
        <end position="409"/>
    </location>
</feature>
<comment type="similarity">
    <text evidence="1">Belongs to the bacterial solute-binding protein 1 family.</text>
</comment>
<dbReference type="GO" id="GO:0015768">
    <property type="term" value="P:maltose transport"/>
    <property type="evidence" value="ECO:0007669"/>
    <property type="project" value="TreeGrafter"/>
</dbReference>
<keyword evidence="2" id="KW-0813">Transport</keyword>
<proteinExistence type="inferred from homology"/>
<gene>
    <name evidence="5" type="ORF">NFC81_12745</name>
</gene>
<dbReference type="PANTHER" id="PTHR30061">
    <property type="entry name" value="MALTOSE-BINDING PERIPLASMIC PROTEIN"/>
    <property type="match status" value="1"/>
</dbReference>
<evidence type="ECO:0000313" key="5">
    <source>
        <dbReference type="EMBL" id="WLD57572.1"/>
    </source>
</evidence>
<name>A0AB38YE47_9GAMM</name>
<accession>A0AB38YE47</accession>